<dbReference type="Pfam" id="PF19888">
    <property type="entry name" value="DUF6361"/>
    <property type="match status" value="1"/>
</dbReference>
<dbReference type="RefSeq" id="WP_168117667.1">
    <property type="nucleotide sequence ID" value="NZ_BOON01000057.1"/>
</dbReference>
<dbReference type="InterPro" id="IPR045941">
    <property type="entry name" value="DUF6361"/>
</dbReference>
<accession>A0A8J3X385</accession>
<protein>
    <submittedName>
        <fullName evidence="1">Uncharacterized protein</fullName>
    </submittedName>
</protein>
<sequence>MTSIIAWLDTSADEQRRVRELIALFAQTESRDELGIGQIRDVFSDALFPGTSVIQTRARYFLFVPWVFRDGAQRRLSGPKLKAWTDQRERRLIEALRQAGESEGLIGRRAGPAVKILPSAIYWSGLTRYGILTRDAAPDQLQRVVAAGPADGADELATRVQGDWAPTLPAPPAEFPESVEGGFAMPRHEAAWLREQMMSAAPGTLLAHLLGHTDPPDPDSGAPWEDTACLAAPTDVRSLLRHAELFSLAVHGAALLYNLLLGERYESAGHTRVAEPADSYRDRIDEWAKECADLAAALSAWDRDEFWSLVLRSNPRISLATRLFVNAWLDAICSGRASAVADDQVLRDLVARRERQQKKGQSRLSNERLLRTWSGASGSAQLTYRWSQVRRILTDIHAGLGHDAGA</sequence>
<proteinExistence type="predicted"/>
<evidence type="ECO:0000313" key="2">
    <source>
        <dbReference type="Proteomes" id="UP000599074"/>
    </source>
</evidence>
<evidence type="ECO:0000313" key="1">
    <source>
        <dbReference type="EMBL" id="GII25701.1"/>
    </source>
</evidence>
<dbReference type="Proteomes" id="UP000599074">
    <property type="component" value="Unassembled WGS sequence"/>
</dbReference>
<dbReference type="AlphaFoldDB" id="A0A8J3X385"/>
<dbReference type="EMBL" id="BOON01000057">
    <property type="protein sequence ID" value="GII25701.1"/>
    <property type="molecule type" value="Genomic_DNA"/>
</dbReference>
<keyword evidence="2" id="KW-1185">Reference proteome</keyword>
<reference evidence="1" key="1">
    <citation type="submission" date="2021-01" db="EMBL/GenBank/DDBJ databases">
        <title>Whole genome shotgun sequence of Planosporangium mesophilum NBRC 109066.</title>
        <authorList>
            <person name="Komaki H."/>
            <person name="Tamura T."/>
        </authorList>
    </citation>
    <scope>NUCLEOTIDE SEQUENCE</scope>
    <source>
        <strain evidence="1">NBRC 109066</strain>
    </source>
</reference>
<name>A0A8J3X385_9ACTN</name>
<comment type="caution">
    <text evidence="1">The sequence shown here is derived from an EMBL/GenBank/DDBJ whole genome shotgun (WGS) entry which is preliminary data.</text>
</comment>
<gene>
    <name evidence="1" type="ORF">Pme01_52980</name>
</gene>
<organism evidence="1 2">
    <name type="scientific">Planosporangium mesophilum</name>
    <dbReference type="NCBI Taxonomy" id="689768"/>
    <lineage>
        <taxon>Bacteria</taxon>
        <taxon>Bacillati</taxon>
        <taxon>Actinomycetota</taxon>
        <taxon>Actinomycetes</taxon>
        <taxon>Micromonosporales</taxon>
        <taxon>Micromonosporaceae</taxon>
        <taxon>Planosporangium</taxon>
    </lineage>
</organism>